<reference evidence="1 2" key="1">
    <citation type="journal article" date="2017" name="Curr. Biol.">
        <title>Genome architecture and evolution of a unichromosomal asexual nematode.</title>
        <authorList>
            <person name="Fradin H."/>
            <person name="Zegar C."/>
            <person name="Gutwein M."/>
            <person name="Lucas J."/>
            <person name="Kovtun M."/>
            <person name="Corcoran D."/>
            <person name="Baugh L.R."/>
            <person name="Kiontke K."/>
            <person name="Gunsalus K."/>
            <person name="Fitch D.H."/>
            <person name="Piano F."/>
        </authorList>
    </citation>
    <scope>NUCLEOTIDE SEQUENCE [LARGE SCALE GENOMIC DNA]</scope>
    <source>
        <strain evidence="1">PF1309</strain>
    </source>
</reference>
<dbReference type="Proteomes" id="UP000218231">
    <property type="component" value="Unassembled WGS sequence"/>
</dbReference>
<dbReference type="AlphaFoldDB" id="A0A2A2KPM2"/>
<evidence type="ECO:0000313" key="1">
    <source>
        <dbReference type="EMBL" id="PAV75767.1"/>
    </source>
</evidence>
<name>A0A2A2KPM2_9BILA</name>
<evidence type="ECO:0000313" key="2">
    <source>
        <dbReference type="Proteomes" id="UP000218231"/>
    </source>
</evidence>
<protein>
    <submittedName>
        <fullName evidence="1">Uncharacterized protein</fullName>
    </submittedName>
</protein>
<accession>A0A2A2KPM2</accession>
<keyword evidence="2" id="KW-1185">Reference proteome</keyword>
<gene>
    <name evidence="1" type="ORF">WR25_11714</name>
</gene>
<comment type="caution">
    <text evidence="1">The sequence shown here is derived from an EMBL/GenBank/DDBJ whole genome shotgun (WGS) entry which is preliminary data.</text>
</comment>
<organism evidence="1 2">
    <name type="scientific">Diploscapter pachys</name>
    <dbReference type="NCBI Taxonomy" id="2018661"/>
    <lineage>
        <taxon>Eukaryota</taxon>
        <taxon>Metazoa</taxon>
        <taxon>Ecdysozoa</taxon>
        <taxon>Nematoda</taxon>
        <taxon>Chromadorea</taxon>
        <taxon>Rhabditida</taxon>
        <taxon>Rhabditina</taxon>
        <taxon>Rhabditomorpha</taxon>
        <taxon>Rhabditoidea</taxon>
        <taxon>Rhabditidae</taxon>
        <taxon>Diploscapter</taxon>
    </lineage>
</organism>
<proteinExistence type="predicted"/>
<sequence length="89" mass="10146">MRLNDLLDELLEPSPILLSLKHLSVDGNFGVECLLRVEQHLQLDHQCLTLFAHLSDGRITIIQRCLVASLIVFQLVVQFLNLLLEQCIL</sequence>
<dbReference type="EMBL" id="LIAE01008038">
    <property type="protein sequence ID" value="PAV75767.1"/>
    <property type="molecule type" value="Genomic_DNA"/>
</dbReference>